<evidence type="ECO:0000313" key="12">
    <source>
        <dbReference type="EMBL" id="PWN96941.1"/>
    </source>
</evidence>
<evidence type="ECO:0000313" key="13">
    <source>
        <dbReference type="Proteomes" id="UP000245946"/>
    </source>
</evidence>
<keyword evidence="8" id="KW-0676">Redox-active center</keyword>
<dbReference type="Gene3D" id="3.40.30.10">
    <property type="entry name" value="Glutaredoxin"/>
    <property type="match status" value="2"/>
</dbReference>
<evidence type="ECO:0000256" key="4">
    <source>
        <dbReference type="ARBA" id="ARBA00022729"/>
    </source>
</evidence>
<keyword evidence="4 10" id="KW-0732">Signal</keyword>
<keyword evidence="13" id="KW-1185">Reference proteome</keyword>
<dbReference type="InterPro" id="IPR036249">
    <property type="entry name" value="Thioredoxin-like_sf"/>
</dbReference>
<dbReference type="NCBIfam" id="TIGR01126">
    <property type="entry name" value="pdi_dom"/>
    <property type="match status" value="1"/>
</dbReference>
<evidence type="ECO:0000256" key="3">
    <source>
        <dbReference type="ARBA" id="ARBA00012723"/>
    </source>
</evidence>
<organism evidence="12 13">
    <name type="scientific">Tilletiopsis washingtonensis</name>
    <dbReference type="NCBI Taxonomy" id="58919"/>
    <lineage>
        <taxon>Eukaryota</taxon>
        <taxon>Fungi</taxon>
        <taxon>Dikarya</taxon>
        <taxon>Basidiomycota</taxon>
        <taxon>Ustilaginomycotina</taxon>
        <taxon>Exobasidiomycetes</taxon>
        <taxon>Entylomatales</taxon>
        <taxon>Entylomatales incertae sedis</taxon>
        <taxon>Tilletiopsis</taxon>
    </lineage>
</organism>
<keyword evidence="5" id="KW-0677">Repeat</keyword>
<dbReference type="PROSITE" id="PS00194">
    <property type="entry name" value="THIOREDOXIN_1"/>
    <property type="match status" value="1"/>
</dbReference>
<dbReference type="EMBL" id="KZ819297">
    <property type="protein sequence ID" value="PWN96941.1"/>
    <property type="molecule type" value="Genomic_DNA"/>
</dbReference>
<dbReference type="GO" id="GO:0003756">
    <property type="term" value="F:protein disulfide isomerase activity"/>
    <property type="evidence" value="ECO:0007669"/>
    <property type="project" value="UniProtKB-EC"/>
</dbReference>
<protein>
    <recommendedName>
        <fullName evidence="3">protein disulfide-isomerase</fullName>
        <ecNumber evidence="3">5.3.4.1</ecNumber>
    </recommendedName>
</protein>
<evidence type="ECO:0000256" key="9">
    <source>
        <dbReference type="RuleBase" id="RU004208"/>
    </source>
</evidence>
<feature type="domain" description="Thioredoxin" evidence="11">
    <location>
        <begin position="15"/>
        <end position="144"/>
    </location>
</feature>
<dbReference type="GO" id="GO:0005783">
    <property type="term" value="C:endoplasmic reticulum"/>
    <property type="evidence" value="ECO:0007669"/>
    <property type="project" value="InterPro"/>
</dbReference>
<dbReference type="CDD" id="cd00238">
    <property type="entry name" value="ERp29c"/>
    <property type="match status" value="1"/>
</dbReference>
<dbReference type="SUPFAM" id="SSF52833">
    <property type="entry name" value="Thioredoxin-like"/>
    <property type="match status" value="2"/>
</dbReference>
<evidence type="ECO:0000256" key="8">
    <source>
        <dbReference type="ARBA" id="ARBA00023284"/>
    </source>
</evidence>
<dbReference type="InterPro" id="IPR051063">
    <property type="entry name" value="PDI"/>
</dbReference>
<accession>A0A316Z5V4</accession>
<dbReference type="InterPro" id="IPR013766">
    <property type="entry name" value="Thioredoxin_domain"/>
</dbReference>
<dbReference type="Pfam" id="PF00085">
    <property type="entry name" value="Thioredoxin"/>
    <property type="match status" value="2"/>
</dbReference>
<evidence type="ECO:0000256" key="7">
    <source>
        <dbReference type="ARBA" id="ARBA00023235"/>
    </source>
</evidence>
<dbReference type="InterPro" id="IPR011679">
    <property type="entry name" value="ERp29_C"/>
</dbReference>
<dbReference type="GO" id="GO:0006457">
    <property type="term" value="P:protein folding"/>
    <property type="evidence" value="ECO:0007669"/>
    <property type="project" value="TreeGrafter"/>
</dbReference>
<reference evidence="12 13" key="1">
    <citation type="journal article" date="2018" name="Mol. Biol. Evol.">
        <title>Broad Genomic Sampling Reveals a Smut Pathogenic Ancestry of the Fungal Clade Ustilaginomycotina.</title>
        <authorList>
            <person name="Kijpornyongpan T."/>
            <person name="Mondo S.J."/>
            <person name="Barry K."/>
            <person name="Sandor L."/>
            <person name="Lee J."/>
            <person name="Lipzen A."/>
            <person name="Pangilinan J."/>
            <person name="LaButti K."/>
            <person name="Hainaut M."/>
            <person name="Henrissat B."/>
            <person name="Grigoriev I.V."/>
            <person name="Spatafora J.W."/>
            <person name="Aime M.C."/>
        </authorList>
    </citation>
    <scope>NUCLEOTIDE SEQUENCE [LARGE SCALE GENOMIC DNA]</scope>
    <source>
        <strain evidence="12 13">MCA 4186</strain>
    </source>
</reference>
<gene>
    <name evidence="12" type="ORF">FA09DRAFT_331001</name>
</gene>
<dbReference type="Pfam" id="PF07749">
    <property type="entry name" value="ERp29"/>
    <property type="match status" value="1"/>
</dbReference>
<evidence type="ECO:0000256" key="10">
    <source>
        <dbReference type="SAM" id="SignalP"/>
    </source>
</evidence>
<dbReference type="PANTHER" id="PTHR45672:SF11">
    <property type="entry name" value="PROTEIN DISULFIDE-ISOMERASE C17H9.14C"/>
    <property type="match status" value="1"/>
</dbReference>
<keyword evidence="6" id="KW-1015">Disulfide bond</keyword>
<keyword evidence="7" id="KW-0413">Isomerase</keyword>
<dbReference type="OrthoDB" id="10264505at2759"/>
<proteinExistence type="inferred from homology"/>
<dbReference type="EC" id="5.3.4.1" evidence="3"/>
<feature type="chain" id="PRO_5016336460" description="protein disulfide-isomerase" evidence="10">
    <location>
        <begin position="27"/>
        <end position="378"/>
    </location>
</feature>
<dbReference type="AlphaFoldDB" id="A0A316Z5V4"/>
<dbReference type="PANTHER" id="PTHR45672">
    <property type="entry name" value="PROTEIN DISULFIDE-ISOMERASE C17H9.14C-RELATED"/>
    <property type="match status" value="1"/>
</dbReference>
<feature type="signal peptide" evidence="10">
    <location>
        <begin position="1"/>
        <end position="26"/>
    </location>
</feature>
<evidence type="ECO:0000259" key="11">
    <source>
        <dbReference type="PROSITE" id="PS51352"/>
    </source>
</evidence>
<dbReference type="SUPFAM" id="SSF47933">
    <property type="entry name" value="ERP29 C domain-like"/>
    <property type="match status" value="1"/>
</dbReference>
<evidence type="ECO:0000256" key="5">
    <source>
        <dbReference type="ARBA" id="ARBA00022737"/>
    </source>
</evidence>
<dbReference type="PROSITE" id="PS51352">
    <property type="entry name" value="THIOREDOXIN_2"/>
    <property type="match status" value="1"/>
</dbReference>
<dbReference type="GeneID" id="37270375"/>
<comment type="similarity">
    <text evidence="2 9">Belongs to the protein disulfide isomerase family.</text>
</comment>
<dbReference type="InterPro" id="IPR036356">
    <property type="entry name" value="ERp29_C_sf"/>
</dbReference>
<dbReference type="InterPro" id="IPR005788">
    <property type="entry name" value="PDI_thioredoxin-like_dom"/>
</dbReference>
<dbReference type="STRING" id="58919.A0A316Z5V4"/>
<dbReference type="InterPro" id="IPR017937">
    <property type="entry name" value="Thioredoxin_CS"/>
</dbReference>
<name>A0A316Z5V4_9BASI</name>
<evidence type="ECO:0000256" key="6">
    <source>
        <dbReference type="ARBA" id="ARBA00023157"/>
    </source>
</evidence>
<dbReference type="PRINTS" id="PR00421">
    <property type="entry name" value="THIOREDOXIN"/>
</dbReference>
<dbReference type="Gene3D" id="1.20.1150.12">
    <property type="entry name" value="Endoplasmic reticulum resident protein 29, C-terminal domain"/>
    <property type="match status" value="1"/>
</dbReference>
<evidence type="ECO:0000256" key="2">
    <source>
        <dbReference type="ARBA" id="ARBA00006347"/>
    </source>
</evidence>
<evidence type="ECO:0000256" key="1">
    <source>
        <dbReference type="ARBA" id="ARBA00001182"/>
    </source>
</evidence>
<dbReference type="RefSeq" id="XP_025597220.1">
    <property type="nucleotide sequence ID" value="XM_025742831.1"/>
</dbReference>
<sequence>MQLPSLLIPLAAALLGALSCAPHVAAKAQPGVLDLTKEADFNKHVGKDSPALVEFFAPWCGHCKKLAPIYAQLASSFSSSASGSSAAVHIASVDADANRALGARFDIKGYPTLKWFAAGSLAGEEYRGARDLESLRRFVADKIGAKGEKKRQDTRTVAVQLSNGNFDKVVLDQTKHRLCVVAQLDADNALHKTYGQQYGISSYPTILFFPKGSSTPKPYTGARSEEALLNFLNDNCQTFRKAGGLLSEMAGRMPSLDRLAALFFNGAHDDARASVLAETKEYVARMSQSVNATEAKNAAAKYYVRVMDKLLETPEYVEKETKRLEALLAKHAEGVAHLAATKVDELTRKKNVLASFRKMSQEYMERLHEAGKKRHEEL</sequence>
<comment type="catalytic activity">
    <reaction evidence="1">
        <text>Catalyzes the rearrangement of -S-S- bonds in proteins.</text>
        <dbReference type="EC" id="5.3.4.1"/>
    </reaction>
</comment>
<dbReference type="Proteomes" id="UP000245946">
    <property type="component" value="Unassembled WGS sequence"/>
</dbReference>